<evidence type="ECO:0000313" key="7">
    <source>
        <dbReference type="Proteomes" id="UP000226712"/>
    </source>
</evidence>
<dbReference type="Pfam" id="PF00827">
    <property type="entry name" value="Ribosomal_L15e"/>
    <property type="match status" value="1"/>
</dbReference>
<dbReference type="Gene3D" id="3.40.1120.10">
    <property type="entry name" value="Ribosomal protein l15e"/>
    <property type="match status" value="1"/>
</dbReference>
<evidence type="ECO:0000256" key="2">
    <source>
        <dbReference type="ARBA" id="ARBA00022980"/>
    </source>
</evidence>
<dbReference type="SUPFAM" id="SSF54189">
    <property type="entry name" value="Ribosomal proteins S24e, L23 and L15e"/>
    <property type="match status" value="1"/>
</dbReference>
<evidence type="ECO:0000313" key="6">
    <source>
        <dbReference type="EMBL" id="MAG18128.1"/>
    </source>
</evidence>
<dbReference type="PANTHER" id="PTHR11847">
    <property type="entry name" value="RIBOSOMAL PROTEIN L15"/>
    <property type="match status" value="1"/>
</dbReference>
<gene>
    <name evidence="6" type="ORF">CL944_01495</name>
</gene>
<keyword evidence="3" id="KW-0687">Ribonucleoprotein</keyword>
<dbReference type="EMBL" id="NZBD01000008">
    <property type="protein sequence ID" value="MAG18128.1"/>
    <property type="molecule type" value="Genomic_DNA"/>
</dbReference>
<evidence type="ECO:0000256" key="3">
    <source>
        <dbReference type="ARBA" id="ARBA00023274"/>
    </source>
</evidence>
<evidence type="ECO:0000256" key="1">
    <source>
        <dbReference type="ARBA" id="ARBA00006857"/>
    </source>
</evidence>
<dbReference type="Proteomes" id="UP000226712">
    <property type="component" value="Unassembled WGS sequence"/>
</dbReference>
<sequence>MSLTKEIKKTIQKEVQKSKDKEYPYAELFRKKVLAQRQKKASVVRIDKPSNLPKARALGYKAKEGYIIALTRIRKGSGMHVRPKRGRRPKRMGVKKLTRRISRQVMAEQRAGRKYPNCEVMNSYWIGIDGKHTYYEVILVDVASTAVRSDKERNRIVFNKHTKRAERGLTSAGKKSRGLVKGKGHEKNFPSIRAKGRKSK</sequence>
<organism evidence="6 7">
    <name type="scientific">Candidatus Iainarchaeum sp</name>
    <dbReference type="NCBI Taxonomy" id="3101447"/>
    <lineage>
        <taxon>Archaea</taxon>
        <taxon>Candidatus Iainarchaeota</taxon>
        <taxon>Candidatus Iainarchaeia</taxon>
        <taxon>Candidatus Iainarchaeales</taxon>
        <taxon>Candidatus Iainarchaeaceae</taxon>
        <taxon>Candidatus Iainarchaeum</taxon>
    </lineage>
</organism>
<dbReference type="SMART" id="SM01384">
    <property type="entry name" value="Ribosomal_L15e"/>
    <property type="match status" value="1"/>
</dbReference>
<dbReference type="InterPro" id="IPR000439">
    <property type="entry name" value="Ribosomal_eL15"/>
</dbReference>
<name>A0A2D6LPU9_9ARCH</name>
<dbReference type="InterPro" id="IPR024794">
    <property type="entry name" value="Rbsml_eL15_core_dom_sf"/>
</dbReference>
<dbReference type="AlphaFoldDB" id="A0A2D6LPU9"/>
<keyword evidence="2 6" id="KW-0689">Ribosomal protein</keyword>
<dbReference type="PANTHER" id="PTHR11847:SF4">
    <property type="entry name" value="LARGE RIBOSOMAL SUBUNIT PROTEIN EL15"/>
    <property type="match status" value="1"/>
</dbReference>
<protein>
    <recommendedName>
        <fullName evidence="4">50S ribosomal protein L15e</fullName>
    </recommendedName>
</protein>
<dbReference type="GO" id="GO:0022625">
    <property type="term" value="C:cytosolic large ribosomal subunit"/>
    <property type="evidence" value="ECO:0007669"/>
    <property type="project" value="TreeGrafter"/>
</dbReference>
<dbReference type="NCBIfam" id="NF003269">
    <property type="entry name" value="PRK04243.1"/>
    <property type="match status" value="1"/>
</dbReference>
<feature type="region of interest" description="Disordered" evidence="5">
    <location>
        <begin position="163"/>
        <end position="200"/>
    </location>
</feature>
<dbReference type="GO" id="GO:0002181">
    <property type="term" value="P:cytoplasmic translation"/>
    <property type="evidence" value="ECO:0007669"/>
    <property type="project" value="TreeGrafter"/>
</dbReference>
<evidence type="ECO:0000256" key="5">
    <source>
        <dbReference type="SAM" id="MobiDB-lite"/>
    </source>
</evidence>
<proteinExistence type="inferred from homology"/>
<dbReference type="GO" id="GO:0003723">
    <property type="term" value="F:RNA binding"/>
    <property type="evidence" value="ECO:0007669"/>
    <property type="project" value="TreeGrafter"/>
</dbReference>
<dbReference type="GO" id="GO:0003735">
    <property type="term" value="F:structural constituent of ribosome"/>
    <property type="evidence" value="ECO:0007669"/>
    <property type="project" value="InterPro"/>
</dbReference>
<reference evidence="7" key="1">
    <citation type="submission" date="2017-09" db="EMBL/GenBank/DDBJ databases">
        <title>The Reconstruction of 2,631 Draft Metagenome-Assembled Genomes from the Global Oceans.</title>
        <authorList>
            <person name="Tully B.J."/>
            <person name="Graham E.D."/>
            <person name="Heidelberg J.F."/>
        </authorList>
    </citation>
    <scope>NUCLEOTIDE SEQUENCE [LARGE SCALE GENOMIC DNA]</scope>
</reference>
<comment type="caution">
    <text evidence="6">The sequence shown here is derived from an EMBL/GenBank/DDBJ whole genome shotgun (WGS) entry which is preliminary data.</text>
</comment>
<comment type="similarity">
    <text evidence="1">Belongs to the eukaryotic ribosomal protein eL15 family.</text>
</comment>
<dbReference type="InterPro" id="IPR012678">
    <property type="entry name" value="Ribosomal_uL23/eL15/eS24_sf"/>
</dbReference>
<accession>A0A2D6LPU9</accession>
<evidence type="ECO:0000256" key="4">
    <source>
        <dbReference type="ARBA" id="ARBA00035535"/>
    </source>
</evidence>